<accession>A0A9X0DG78</accession>
<dbReference type="InterPro" id="IPR020471">
    <property type="entry name" value="AKR"/>
</dbReference>
<evidence type="ECO:0000313" key="5">
    <source>
        <dbReference type="Proteomes" id="UP001152300"/>
    </source>
</evidence>
<reference evidence="4" key="1">
    <citation type="submission" date="2022-11" db="EMBL/GenBank/DDBJ databases">
        <title>Genome Resource of Sclerotinia nivalis Strain SnTB1, a Plant Pathogen Isolated from American Ginseng.</title>
        <authorList>
            <person name="Fan S."/>
        </authorList>
    </citation>
    <scope>NUCLEOTIDE SEQUENCE</scope>
    <source>
        <strain evidence="4">SnTB1</strain>
    </source>
</reference>
<evidence type="ECO:0000313" key="4">
    <source>
        <dbReference type="EMBL" id="KAJ8059568.1"/>
    </source>
</evidence>
<evidence type="ECO:0000256" key="2">
    <source>
        <dbReference type="SAM" id="MobiDB-lite"/>
    </source>
</evidence>
<dbReference type="Proteomes" id="UP001152300">
    <property type="component" value="Unassembled WGS sequence"/>
</dbReference>
<dbReference type="InterPro" id="IPR023210">
    <property type="entry name" value="NADP_OxRdtase_dom"/>
</dbReference>
<dbReference type="Gene3D" id="3.20.20.100">
    <property type="entry name" value="NADP-dependent oxidoreductase domain"/>
    <property type="match status" value="1"/>
</dbReference>
<organism evidence="4 5">
    <name type="scientific">Sclerotinia nivalis</name>
    <dbReference type="NCBI Taxonomy" id="352851"/>
    <lineage>
        <taxon>Eukaryota</taxon>
        <taxon>Fungi</taxon>
        <taxon>Dikarya</taxon>
        <taxon>Ascomycota</taxon>
        <taxon>Pezizomycotina</taxon>
        <taxon>Leotiomycetes</taxon>
        <taxon>Helotiales</taxon>
        <taxon>Sclerotiniaceae</taxon>
        <taxon>Sclerotinia</taxon>
    </lineage>
</organism>
<dbReference type="InterPro" id="IPR050791">
    <property type="entry name" value="Aldo-Keto_reductase"/>
</dbReference>
<dbReference type="PANTHER" id="PTHR43625:SF40">
    <property type="entry name" value="ALDO-KETO REDUCTASE YAKC [NADP(+)]"/>
    <property type="match status" value="1"/>
</dbReference>
<dbReference type="PANTHER" id="PTHR43625">
    <property type="entry name" value="AFLATOXIN B1 ALDEHYDE REDUCTASE"/>
    <property type="match status" value="1"/>
</dbReference>
<dbReference type="PRINTS" id="PR00069">
    <property type="entry name" value="ALDKETRDTASE"/>
</dbReference>
<proteinExistence type="predicted"/>
<dbReference type="GO" id="GO:0005737">
    <property type="term" value="C:cytoplasm"/>
    <property type="evidence" value="ECO:0007669"/>
    <property type="project" value="TreeGrafter"/>
</dbReference>
<keyword evidence="1" id="KW-0560">Oxidoreductase</keyword>
<sequence length="384" mass="43208">MRRHGTNEGRRIKRTEGVRHESSLPHRSIIYSLQKNIKQHIHIQLSTMPHLPTRKLGKYGPDVVAQGFGTMGLSTFYGSTESDEERFKVLDRAYELGQTNWDTADMYADSEDLIGKWFKRTGKRDQIFLATKFANKVGADGSFSIDSSPEYVKVACAKSLQRLGVKTIDLYYCHRVDGKTPIEKTVEAMAELKREGKVKYLGLSEVSAKTIRRAEKVHHIDAVQIEYSPFSLDIEQNDVLKTCRQLGIAIVAYSPLGRGFLTGQYKSRADFEPSDFRLMVPRFSEENFPKNLVLVKQLAEIASKKGVTPGQLTLAWLAAQGDDVISIPGTKKIKYLEENVGALRVQLSREEEREIRTAIEKVEVGGARYPKGMDSACFADTPEL</sequence>
<dbReference type="OrthoDB" id="37537at2759"/>
<evidence type="ECO:0000256" key="1">
    <source>
        <dbReference type="ARBA" id="ARBA00023002"/>
    </source>
</evidence>
<dbReference type="AlphaFoldDB" id="A0A9X0DG78"/>
<name>A0A9X0DG78_9HELO</name>
<feature type="domain" description="NADP-dependent oxidoreductase" evidence="3">
    <location>
        <begin position="67"/>
        <end position="358"/>
    </location>
</feature>
<feature type="region of interest" description="Disordered" evidence="2">
    <location>
        <begin position="1"/>
        <end position="20"/>
    </location>
</feature>
<comment type="caution">
    <text evidence="4">The sequence shown here is derived from an EMBL/GenBank/DDBJ whole genome shotgun (WGS) entry which is preliminary data.</text>
</comment>
<dbReference type="GO" id="GO:0016491">
    <property type="term" value="F:oxidoreductase activity"/>
    <property type="evidence" value="ECO:0007669"/>
    <property type="project" value="UniProtKB-KW"/>
</dbReference>
<dbReference type="Pfam" id="PF00248">
    <property type="entry name" value="Aldo_ket_red"/>
    <property type="match status" value="1"/>
</dbReference>
<gene>
    <name evidence="4" type="ORF">OCU04_011224</name>
</gene>
<evidence type="ECO:0000259" key="3">
    <source>
        <dbReference type="Pfam" id="PF00248"/>
    </source>
</evidence>
<dbReference type="SUPFAM" id="SSF51430">
    <property type="entry name" value="NAD(P)-linked oxidoreductase"/>
    <property type="match status" value="1"/>
</dbReference>
<dbReference type="EMBL" id="JAPEIS010000014">
    <property type="protein sequence ID" value="KAJ8059568.1"/>
    <property type="molecule type" value="Genomic_DNA"/>
</dbReference>
<dbReference type="InterPro" id="IPR036812">
    <property type="entry name" value="NAD(P)_OxRdtase_dom_sf"/>
</dbReference>
<keyword evidence="5" id="KW-1185">Reference proteome</keyword>
<protein>
    <recommendedName>
        <fullName evidence="3">NADP-dependent oxidoreductase domain-containing protein</fullName>
    </recommendedName>
</protein>